<accession>A0ABS8NLT0</accession>
<reference evidence="1" key="1">
    <citation type="submission" date="2021-11" db="EMBL/GenBank/DDBJ databases">
        <title>Genome sequence.</title>
        <authorList>
            <person name="Sun Q."/>
        </authorList>
    </citation>
    <scope>NUCLEOTIDE SEQUENCE</scope>
    <source>
        <strain evidence="1">JC740</strain>
    </source>
</reference>
<name>A0ABS8NLT0_9BACT</name>
<evidence type="ECO:0000313" key="1">
    <source>
        <dbReference type="EMBL" id="MCC9644466.1"/>
    </source>
</evidence>
<sequence length="64" mass="7665">MHARSLDDFGYGMFGQIVLRIRRWGARYPVIGCRMRPNMQTAVDQLNDRRPLRRFICVTRCYET</sequence>
<gene>
    <name evidence="1" type="ORF">LOC71_19515</name>
</gene>
<proteinExistence type="predicted"/>
<dbReference type="RefSeq" id="WP_230276199.1">
    <property type="nucleotide sequence ID" value="NZ_JAJKFW010000054.1"/>
</dbReference>
<organism evidence="1 2">
    <name type="scientific">Rhodopirellula halodulae</name>
    <dbReference type="NCBI Taxonomy" id="2894198"/>
    <lineage>
        <taxon>Bacteria</taxon>
        <taxon>Pseudomonadati</taxon>
        <taxon>Planctomycetota</taxon>
        <taxon>Planctomycetia</taxon>
        <taxon>Pirellulales</taxon>
        <taxon>Pirellulaceae</taxon>
        <taxon>Rhodopirellula</taxon>
    </lineage>
</organism>
<dbReference type="EMBL" id="JAJKFW010000054">
    <property type="protein sequence ID" value="MCC9644466.1"/>
    <property type="molecule type" value="Genomic_DNA"/>
</dbReference>
<evidence type="ECO:0000313" key="2">
    <source>
        <dbReference type="Proteomes" id="UP001430306"/>
    </source>
</evidence>
<protein>
    <submittedName>
        <fullName evidence="1">Uncharacterized protein</fullName>
    </submittedName>
</protein>
<comment type="caution">
    <text evidence="1">The sequence shown here is derived from an EMBL/GenBank/DDBJ whole genome shotgun (WGS) entry which is preliminary data.</text>
</comment>
<keyword evidence="2" id="KW-1185">Reference proteome</keyword>
<dbReference type="Proteomes" id="UP001430306">
    <property type="component" value="Unassembled WGS sequence"/>
</dbReference>